<evidence type="ECO:0000256" key="1">
    <source>
        <dbReference type="SAM" id="MobiDB-lite"/>
    </source>
</evidence>
<dbReference type="GeneID" id="12446111"/>
<dbReference type="HOGENOM" id="CLU_070077_0_0_2"/>
<dbReference type="InterPro" id="IPR002744">
    <property type="entry name" value="MIP18-like"/>
</dbReference>
<evidence type="ECO:0000313" key="3">
    <source>
        <dbReference type="EMBL" id="CCC39401.1"/>
    </source>
</evidence>
<sequence>MTTRDTVRARLDRVSDPELDESIVELGYVDHIEISDEYGVVTLAFTLPTAWCSPAFAWMMSVDARDEIESIAGVNRAVIRLREHMHQDEINEGVNARRSFDASFPDADGEVASVRATLDDKARLSRQYEAVESLLEADITPAQICGLTPADIDIHTGDDRRSEDAFAAVYLESESFAVTVPARPLDRYLRKARTVEYITSENDTLFRTPEGEPVSVENFELVHRRGRLAQTNMTGQGGVCDALNESRRDKLNRDTPVAADAD</sequence>
<dbReference type="SUPFAM" id="SSF117916">
    <property type="entry name" value="Fe-S cluster assembly (FSCA) domain-like"/>
    <property type="match status" value="1"/>
</dbReference>
<protein>
    <recommendedName>
        <fullName evidence="2">MIP18 family-like domain-containing protein</fullName>
    </recommendedName>
</protein>
<evidence type="ECO:0000259" key="2">
    <source>
        <dbReference type="Pfam" id="PF01883"/>
    </source>
</evidence>
<proteinExistence type="predicted"/>
<dbReference type="Gene3D" id="3.30.300.130">
    <property type="entry name" value="Fe-S cluster assembly (FSCA)"/>
    <property type="match status" value="1"/>
</dbReference>
<name>G0LJX5_HALWC</name>
<reference evidence="3 4" key="1">
    <citation type="journal article" date="2011" name="PLoS ONE">
        <title>Haloquadratum walsbyi: limited diversity in a global pond.</title>
        <authorList>
            <person name="Dyall-Smith M."/>
            <person name="Pfeiffer F."/>
            <person name="Klee K."/>
            <person name="Palm P."/>
            <person name="Gross K."/>
            <person name="Schuster S.C."/>
            <person name="Rampp M."/>
            <person name="Oesterhelt D."/>
        </authorList>
    </citation>
    <scope>NUCLEOTIDE SEQUENCE [LARGE SCALE GENOMIC DNA]</scope>
    <source>
        <strain evidence="4">DSM 16854 / JCM 12705 / C23</strain>
    </source>
</reference>
<organism evidence="3 4">
    <name type="scientific">Haloquadratum walsbyi (strain DSM 16854 / JCM 12705 / C23)</name>
    <dbReference type="NCBI Taxonomy" id="768065"/>
    <lineage>
        <taxon>Archaea</taxon>
        <taxon>Methanobacteriati</taxon>
        <taxon>Methanobacteriota</taxon>
        <taxon>Stenosarchaea group</taxon>
        <taxon>Halobacteria</taxon>
        <taxon>Halobacteriales</taxon>
        <taxon>Haloferacaceae</taxon>
        <taxon>Haloquadratum</taxon>
    </lineage>
</organism>
<feature type="compositionally biased region" description="Basic and acidic residues" evidence="1">
    <location>
        <begin position="244"/>
        <end position="253"/>
    </location>
</feature>
<dbReference type="EMBL" id="FR746099">
    <property type="protein sequence ID" value="CCC39401.1"/>
    <property type="molecule type" value="Genomic_DNA"/>
</dbReference>
<dbReference type="RefSeq" id="WP_014555271.1">
    <property type="nucleotide sequence ID" value="NC_017459.1"/>
</dbReference>
<dbReference type="AlphaFoldDB" id="G0LJX5"/>
<dbReference type="KEGG" id="hwc:Hqrw_1451"/>
<gene>
    <name evidence="3" type="ordered locus">Hqrw_1451</name>
</gene>
<feature type="region of interest" description="Disordered" evidence="1">
    <location>
        <begin position="233"/>
        <end position="262"/>
    </location>
</feature>
<feature type="domain" description="MIP18 family-like" evidence="2">
    <location>
        <begin position="4"/>
        <end position="76"/>
    </location>
</feature>
<dbReference type="Proteomes" id="UP000007954">
    <property type="component" value="Chromosome"/>
</dbReference>
<dbReference type="InterPro" id="IPR034904">
    <property type="entry name" value="FSCA_dom_sf"/>
</dbReference>
<dbReference type="Pfam" id="PF01883">
    <property type="entry name" value="FeS_assembly_P"/>
    <property type="match status" value="1"/>
</dbReference>
<evidence type="ECO:0000313" key="4">
    <source>
        <dbReference type="Proteomes" id="UP000007954"/>
    </source>
</evidence>
<accession>G0LJX5</accession>
<dbReference type="OrthoDB" id="37162at2157"/>